<proteinExistence type="predicted"/>
<dbReference type="Gene3D" id="2.30.110.10">
    <property type="entry name" value="Electron Transport, Fmn-binding Protein, Chain A"/>
    <property type="match status" value="1"/>
</dbReference>
<sequence length="742" mass="81778">MRQHHDYSRGPLGLTKLERCLRHPPQEWPLDEEGEAEEGGDEDGNNAGQDEGQDGGQDADAVFDRDGVYTLEIVEEIVARDGHGAQILRCRVESVHSSDKPAPESHFVAKIYDAAYYRDDSDWFGDLSFDADGDYASEVHAYEHLCTVGANGRYTPRYYGSWTFDLPVPPKEEDVSSGLDSGPMPLPGFFPGYVRGMVLDSGSDSDRPRPATRSVRLIIIEYLAGSSMYAMLVKGVVDAMPIPRRLEVMAKTMESLCQVEFLGIEHKDFEPRNGVLLDAAPKTNGPSTPPAPPNTITDEDNDNDVRNIVIIDFNHSYVVNSRWLADRWRRDRQNEVRCPMHRFWRRSQEQFAAWIPHVYHMRLPVFNGWLKHRWASQVDRYYTPSPRERYYSGLDDATEYIPPESITLPETRIPATSTADNPQPTSSTTIGTQSRSRLCASLVRAMLIRTPQAAASPTALAAPATTAAAPWRALFVQHLGQMPMPLCAVSTLHRTGDAVTPRVRNCVCRGLWASLPANAKNPAPRNPAIYESDLPVFTTDARMAKAGEIGLDGGGAVEAVWWAPEAGTQWRVRGTAWVLGPEVETPTGAATRAAIQKHMRRSISDRGRSAPAATAATAATGTSASSWSWSREITAHFGNLSPGMRGSFRNPPPGQPRPPRGEAGNTHPGEGLGDPVGDDHLDDPAARANFRVCVIVPDEVDQVDLSRGDDPRRWQYTYVGEDGDAPDGADVINGWAKQELWP</sequence>
<dbReference type="EMBL" id="KI440850">
    <property type="protein sequence ID" value="ERS96400.1"/>
    <property type="molecule type" value="Genomic_DNA"/>
</dbReference>
<name>U7PPK4_SPOS1</name>
<keyword evidence="4" id="KW-1185">Reference proteome</keyword>
<reference evidence="4" key="1">
    <citation type="journal article" date="2014" name="Genome Announc.">
        <title>Genome sequence of the pathogenic fungus Sporothrix schenckii (ATCC 58251).</title>
        <authorList>
            <person name="Cuomo C.A."/>
            <person name="Rodriguez-Del Valle N."/>
            <person name="Perez-Sanchez L."/>
            <person name="Abouelleil A."/>
            <person name="Goldberg J."/>
            <person name="Young S."/>
            <person name="Zeng Q."/>
            <person name="Birren B.W."/>
        </authorList>
    </citation>
    <scope>NUCLEOTIDE SEQUENCE [LARGE SCALE GENOMIC DNA]</scope>
    <source>
        <strain evidence="4">ATCC 58251 / de Perez 2211183</strain>
    </source>
</reference>
<dbReference type="InterPro" id="IPR011009">
    <property type="entry name" value="Kinase-like_dom_sf"/>
</dbReference>
<accession>U7PPK4</accession>
<feature type="region of interest" description="Disordered" evidence="1">
    <location>
        <begin position="412"/>
        <end position="433"/>
    </location>
</feature>
<evidence type="ECO:0000259" key="2">
    <source>
        <dbReference type="Pfam" id="PF12766"/>
    </source>
</evidence>
<evidence type="ECO:0000313" key="4">
    <source>
        <dbReference type="Proteomes" id="UP000018087"/>
    </source>
</evidence>
<dbReference type="Proteomes" id="UP000018087">
    <property type="component" value="Unassembled WGS sequence"/>
</dbReference>
<evidence type="ECO:0000256" key="1">
    <source>
        <dbReference type="SAM" id="MobiDB-lite"/>
    </source>
</evidence>
<dbReference type="Pfam" id="PF12766">
    <property type="entry name" value="Pyridox_oxase_2"/>
    <property type="match status" value="1"/>
</dbReference>
<feature type="compositionally biased region" description="Polar residues" evidence="1">
    <location>
        <begin position="414"/>
        <end position="433"/>
    </location>
</feature>
<dbReference type="STRING" id="1391915.U7PPK4"/>
<dbReference type="SUPFAM" id="SSF50475">
    <property type="entry name" value="FMN-binding split barrel"/>
    <property type="match status" value="1"/>
</dbReference>
<dbReference type="SUPFAM" id="SSF56112">
    <property type="entry name" value="Protein kinase-like (PK-like)"/>
    <property type="match status" value="1"/>
</dbReference>
<feature type="domain" description="Pyridoxamine 5'-phosphate oxidase Alr4036 family FMN-binding" evidence="2">
    <location>
        <begin position="469"/>
        <end position="579"/>
    </location>
</feature>
<feature type="region of interest" description="Disordered" evidence="1">
    <location>
        <begin position="1"/>
        <end position="61"/>
    </location>
</feature>
<dbReference type="InterPro" id="IPR012349">
    <property type="entry name" value="Split_barrel_FMN-bd"/>
</dbReference>
<dbReference type="HOGENOM" id="CLU_374349_0_0_1"/>
<organism evidence="3 4">
    <name type="scientific">Sporothrix schenckii (strain ATCC 58251 / de Perez 2211183)</name>
    <name type="common">Rose-picker's disease fungus</name>
    <dbReference type="NCBI Taxonomy" id="1391915"/>
    <lineage>
        <taxon>Eukaryota</taxon>
        <taxon>Fungi</taxon>
        <taxon>Dikarya</taxon>
        <taxon>Ascomycota</taxon>
        <taxon>Pezizomycotina</taxon>
        <taxon>Sordariomycetes</taxon>
        <taxon>Sordariomycetidae</taxon>
        <taxon>Ophiostomatales</taxon>
        <taxon>Ophiostomataceae</taxon>
        <taxon>Sporothrix</taxon>
    </lineage>
</organism>
<dbReference type="GO" id="GO:0010181">
    <property type="term" value="F:FMN binding"/>
    <property type="evidence" value="ECO:0007669"/>
    <property type="project" value="InterPro"/>
</dbReference>
<dbReference type="PANTHER" id="PTHR28243">
    <property type="entry name" value="AGL049CP"/>
    <property type="match status" value="1"/>
</dbReference>
<dbReference type="InterPro" id="IPR024624">
    <property type="entry name" value="Pyridox_Oxase_Alr4036_FMN-bd"/>
</dbReference>
<dbReference type="PANTHER" id="PTHR28243:SF1">
    <property type="entry name" value="PYRIDOXAMINE 5'-PHOSPHATE OXIDASE ALR4036 FAMILY FMN-BINDING DOMAIN-CONTAINING PROTEIN"/>
    <property type="match status" value="1"/>
</dbReference>
<dbReference type="OrthoDB" id="4267316at2759"/>
<dbReference type="AlphaFoldDB" id="U7PPK4"/>
<protein>
    <recommendedName>
        <fullName evidence="2">Pyridoxamine 5'-phosphate oxidase Alr4036 family FMN-binding domain-containing protein</fullName>
    </recommendedName>
</protein>
<feature type="compositionally biased region" description="Low complexity" evidence="1">
    <location>
        <begin position="609"/>
        <end position="627"/>
    </location>
</feature>
<feature type="region of interest" description="Disordered" evidence="1">
    <location>
        <begin position="277"/>
        <end position="301"/>
    </location>
</feature>
<dbReference type="eggNOG" id="ENOG502S535">
    <property type="taxonomic scope" value="Eukaryota"/>
</dbReference>
<feature type="compositionally biased region" description="Basic and acidic residues" evidence="1">
    <location>
        <begin position="16"/>
        <end position="25"/>
    </location>
</feature>
<feature type="compositionally biased region" description="Low complexity" evidence="1">
    <location>
        <begin position="45"/>
        <end position="60"/>
    </location>
</feature>
<feature type="compositionally biased region" description="Acidic residues" evidence="1">
    <location>
        <begin position="29"/>
        <end position="44"/>
    </location>
</feature>
<gene>
    <name evidence="3" type="ORF">HMPREF1624_07310</name>
</gene>
<feature type="region of interest" description="Disordered" evidence="1">
    <location>
        <begin position="639"/>
        <end position="683"/>
    </location>
</feature>
<feature type="region of interest" description="Disordered" evidence="1">
    <location>
        <begin position="588"/>
        <end position="627"/>
    </location>
</feature>
<evidence type="ECO:0000313" key="3">
    <source>
        <dbReference type="EMBL" id="ERS96400.1"/>
    </source>
</evidence>